<keyword evidence="1" id="KW-0732">Signal</keyword>
<name>B0CA81_ACAM1</name>
<sequence>MGEGAMQRLWFQFLLVGLCLTACQLQASELPSATQPPDQSKITALQTEFEQEMKMQLAQKNLDDYSFTELSDIALNAAKKVYGAHPQLMKQKALFDLQQMTVLDVQILSDYQVKESLNIRDLEKEISGFSQAKSGQVLEDFLPLFYGKTPGDVALRLKQMIYLRHTGPKQVGQRAIISQFIPDRTYRIQASDPPQLAVKTFEEDIFLMTVQVTESGLLKPLQVDWMQPKVASQKSS</sequence>
<evidence type="ECO:0000313" key="3">
    <source>
        <dbReference type="Proteomes" id="UP000000268"/>
    </source>
</evidence>
<evidence type="ECO:0000313" key="2">
    <source>
        <dbReference type="EMBL" id="ABW26668.1"/>
    </source>
</evidence>
<dbReference type="EMBL" id="CP000828">
    <property type="protein sequence ID" value="ABW26668.1"/>
    <property type="molecule type" value="Genomic_DNA"/>
</dbReference>
<proteinExistence type="predicted"/>
<keyword evidence="3" id="KW-1185">Reference proteome</keyword>
<feature type="chain" id="PRO_5002748562" description="Lipoprotein" evidence="1">
    <location>
        <begin position="28"/>
        <end position="236"/>
    </location>
</feature>
<dbReference type="AlphaFoldDB" id="B0CA81"/>
<evidence type="ECO:0008006" key="4">
    <source>
        <dbReference type="Google" id="ProtNLM"/>
    </source>
</evidence>
<accession>B0CA81</accession>
<reference evidence="2 3" key="1">
    <citation type="journal article" date="2008" name="Proc. Natl. Acad. Sci. U.S.A.">
        <title>Niche adaptation and genome expansion in the chlorophyll d-producing cyanobacterium Acaryochloris marina.</title>
        <authorList>
            <person name="Swingley W.D."/>
            <person name="Chen M."/>
            <person name="Cheung P.C."/>
            <person name="Conrad A.L."/>
            <person name="Dejesa L.C."/>
            <person name="Hao J."/>
            <person name="Honchak B.M."/>
            <person name="Karbach L.E."/>
            <person name="Kurdoglu A."/>
            <person name="Lahiri S."/>
            <person name="Mastrian S.D."/>
            <person name="Miyashita H."/>
            <person name="Page L."/>
            <person name="Ramakrishna P."/>
            <person name="Satoh S."/>
            <person name="Sattley W.M."/>
            <person name="Shimada Y."/>
            <person name="Taylor H.L."/>
            <person name="Tomo T."/>
            <person name="Tsuchiya T."/>
            <person name="Wang Z.T."/>
            <person name="Raymond J."/>
            <person name="Mimuro M."/>
            <person name="Blankenship R.E."/>
            <person name="Touchman J.W."/>
        </authorList>
    </citation>
    <scope>NUCLEOTIDE SEQUENCE [LARGE SCALE GENOMIC DNA]</scope>
    <source>
        <strain evidence="3">MBIC 11017</strain>
    </source>
</reference>
<feature type="signal peptide" evidence="1">
    <location>
        <begin position="1"/>
        <end position="27"/>
    </location>
</feature>
<dbReference type="OrthoDB" id="9819442at2"/>
<evidence type="ECO:0000256" key="1">
    <source>
        <dbReference type="SAM" id="SignalP"/>
    </source>
</evidence>
<dbReference type="HOGENOM" id="CLU_1173424_0_0_3"/>
<dbReference type="KEGG" id="amr:AM1_1647"/>
<organism evidence="2 3">
    <name type="scientific">Acaryochloris marina (strain MBIC 11017)</name>
    <dbReference type="NCBI Taxonomy" id="329726"/>
    <lineage>
        <taxon>Bacteria</taxon>
        <taxon>Bacillati</taxon>
        <taxon>Cyanobacteriota</taxon>
        <taxon>Cyanophyceae</taxon>
        <taxon>Acaryochloridales</taxon>
        <taxon>Acaryochloridaceae</taxon>
        <taxon>Acaryochloris</taxon>
    </lineage>
</organism>
<dbReference type="Proteomes" id="UP000000268">
    <property type="component" value="Chromosome"/>
</dbReference>
<protein>
    <recommendedName>
        <fullName evidence="4">Lipoprotein</fullName>
    </recommendedName>
</protein>
<gene>
    <name evidence="2" type="ordered locus">AM1_1647</name>
</gene>
<dbReference type="RefSeq" id="WP_012162187.1">
    <property type="nucleotide sequence ID" value="NC_009925.1"/>
</dbReference>